<keyword evidence="1" id="KW-0472">Membrane</keyword>
<dbReference type="EMBL" id="BARX01000036">
    <property type="protein sequence ID" value="GAD03886.1"/>
    <property type="molecule type" value="Genomic_DNA"/>
</dbReference>
<feature type="transmembrane region" description="Helical" evidence="1">
    <location>
        <begin position="65"/>
        <end position="85"/>
    </location>
</feature>
<comment type="caution">
    <text evidence="2">The sequence shown here is derived from an EMBL/GenBank/DDBJ whole genome shotgun (WGS) entry which is preliminary data.</text>
</comment>
<dbReference type="Proteomes" id="UP000014461">
    <property type="component" value="Unassembled WGS sequence"/>
</dbReference>
<gene>
    <name evidence="2" type="ORF">AALB_3966</name>
</gene>
<keyword evidence="1" id="KW-0812">Transmembrane</keyword>
<protein>
    <recommendedName>
        <fullName evidence="4">DUF2069 domain-containing protein</fullName>
    </recommendedName>
</protein>
<feature type="transmembrane region" description="Helical" evidence="1">
    <location>
        <begin position="91"/>
        <end position="108"/>
    </location>
</feature>
<feature type="transmembrane region" description="Helical" evidence="1">
    <location>
        <begin position="37"/>
        <end position="58"/>
    </location>
</feature>
<evidence type="ECO:0008006" key="4">
    <source>
        <dbReference type="Google" id="ProtNLM"/>
    </source>
</evidence>
<evidence type="ECO:0000313" key="2">
    <source>
        <dbReference type="EMBL" id="GAD03886.1"/>
    </source>
</evidence>
<organism evidence="2 3">
    <name type="scientific">Agarivorans albus MKT 106</name>
    <dbReference type="NCBI Taxonomy" id="1331007"/>
    <lineage>
        <taxon>Bacteria</taxon>
        <taxon>Pseudomonadati</taxon>
        <taxon>Pseudomonadota</taxon>
        <taxon>Gammaproteobacteria</taxon>
        <taxon>Alteromonadales</taxon>
        <taxon>Alteromonadaceae</taxon>
        <taxon>Agarivorans</taxon>
    </lineage>
</organism>
<dbReference type="AlphaFoldDB" id="R9PUB6"/>
<name>R9PUB6_AGAAL</name>
<dbReference type="RefSeq" id="WP_016403653.1">
    <property type="nucleotide sequence ID" value="NZ_BARX01000036.1"/>
</dbReference>
<dbReference type="InterPro" id="IPR018643">
    <property type="entry name" value="DUF2069_membrane"/>
</dbReference>
<keyword evidence="1" id="KW-1133">Transmembrane helix</keyword>
<proteinExistence type="predicted"/>
<dbReference type="Pfam" id="PF09842">
    <property type="entry name" value="DUF2069"/>
    <property type="match status" value="1"/>
</dbReference>
<evidence type="ECO:0000256" key="1">
    <source>
        <dbReference type="SAM" id="Phobius"/>
    </source>
</evidence>
<keyword evidence="3" id="KW-1185">Reference proteome</keyword>
<accession>R9PUB6</accession>
<reference evidence="2" key="1">
    <citation type="journal article" date="2013" name="Genome Announc.">
        <title>Draft Genome Sequence of Agarivorans albus Strain MKT 106T, an Agarolytic Marine Bacterium.</title>
        <authorList>
            <person name="Yasuike M."/>
            <person name="Nakamura Y."/>
            <person name="Kai W."/>
            <person name="Fujiwara A."/>
            <person name="Fukui Y."/>
            <person name="Satomi M."/>
            <person name="Sano M."/>
        </authorList>
    </citation>
    <scope>NUCLEOTIDE SEQUENCE [LARGE SCALE GENOMIC DNA]</scope>
</reference>
<evidence type="ECO:0000313" key="3">
    <source>
        <dbReference type="Proteomes" id="UP000014461"/>
    </source>
</evidence>
<sequence>MSKLSTSQLLLIAKSSYLALLAWVLLWHLWLSPPVDISLGLMLIFWVVPLLFPLKGILSGKPYTYAWSCFVLLLYVLHSTTLLVVSDTERWLAAVELVLVLSAFWFGLQYAKFRGKELGIGLKKLKDKSKD</sequence>
<dbReference type="STRING" id="1331007.AALB_3966"/>
<feature type="transmembrane region" description="Helical" evidence="1">
    <location>
        <begin position="9"/>
        <end position="31"/>
    </location>
</feature>
<dbReference type="OrthoDB" id="5569826at2"/>